<evidence type="ECO:0000313" key="5">
    <source>
        <dbReference type="Proteomes" id="UP000487268"/>
    </source>
</evidence>
<dbReference type="Gene3D" id="3.40.50.1820">
    <property type="entry name" value="alpha/beta hydrolase"/>
    <property type="match status" value="1"/>
</dbReference>
<evidence type="ECO:0000313" key="4">
    <source>
        <dbReference type="EMBL" id="MQY04814.1"/>
    </source>
</evidence>
<feature type="domain" description="AB hydrolase-1" evidence="2">
    <location>
        <begin position="29"/>
        <end position="133"/>
    </location>
</feature>
<dbReference type="AlphaFoldDB" id="A0A7K0BVU8"/>
<protein>
    <submittedName>
        <fullName evidence="4">Putative aminoacrylate hydrolase RutD</fullName>
        <ecNumber evidence="4">3.5.1.-</ecNumber>
    </submittedName>
</protein>
<dbReference type="EMBL" id="WEGH01000002">
    <property type="protein sequence ID" value="MQY04814.1"/>
    <property type="molecule type" value="Genomic_DNA"/>
</dbReference>
<dbReference type="SUPFAM" id="SSF53474">
    <property type="entry name" value="alpha/beta-Hydrolases"/>
    <property type="match status" value="1"/>
</dbReference>
<keyword evidence="5" id="KW-1185">Reference proteome</keyword>
<keyword evidence="4" id="KW-0378">Hydrolase</keyword>
<comment type="caution">
    <text evidence="4">The sequence shown here is derived from an EMBL/GenBank/DDBJ whole genome shotgun (WGS) entry which is preliminary data.</text>
</comment>
<sequence>MAAAEVTRRWDRAGPFRVRTRTLGDPSAPAVVLVPGLGLSGAAMVPLMRRLAGHRVLAPDLPGIGASDRPDEPLGVTGLADALIAWMDAVGLPRAALVGHSLGAQVVAVAAGRHPGRVSRLVLAGPNGDPRARTPPAQAGRLLLDAPREAPSLVPLAVRDYLCSGPWRMWRTLRLSSGLDLPAQLRRVPHRTLVVRGGRDPVVTRAWAEEVARLLPDGTAVTLPGAPHGVTYTTAGAFAALVRPFLSG</sequence>
<feature type="domain" description="Peptidase S33 tripeptidyl aminopeptidase-like C-terminal" evidence="3">
    <location>
        <begin position="188"/>
        <end position="246"/>
    </location>
</feature>
<dbReference type="PANTHER" id="PTHR43194">
    <property type="entry name" value="HYDROLASE ALPHA/BETA FOLD FAMILY"/>
    <property type="match status" value="1"/>
</dbReference>
<dbReference type="PRINTS" id="PR00111">
    <property type="entry name" value="ABHYDROLASE"/>
</dbReference>
<dbReference type="InterPro" id="IPR000073">
    <property type="entry name" value="AB_hydrolase_1"/>
</dbReference>
<keyword evidence="1" id="KW-1133">Transmembrane helix</keyword>
<evidence type="ECO:0000259" key="2">
    <source>
        <dbReference type="Pfam" id="PF00561"/>
    </source>
</evidence>
<dbReference type="Proteomes" id="UP000487268">
    <property type="component" value="Unassembled WGS sequence"/>
</dbReference>
<dbReference type="Pfam" id="PF00561">
    <property type="entry name" value="Abhydrolase_1"/>
    <property type="match status" value="1"/>
</dbReference>
<reference evidence="4 5" key="1">
    <citation type="submission" date="2019-10" db="EMBL/GenBank/DDBJ databases">
        <title>Actinomadura rubteroloni sp. nov. and Actinomadura macrotermitis sp. nov., isolated from the gut of fungus growing-termite Macrotermes natalensis.</title>
        <authorList>
            <person name="Benndorf R."/>
            <person name="Martin K."/>
            <person name="Kuefner M."/>
            <person name="De Beer W."/>
            <person name="Kaster A.-K."/>
            <person name="Vollmers J."/>
            <person name="Poulsen M."/>
            <person name="Beemelmanns C."/>
        </authorList>
    </citation>
    <scope>NUCLEOTIDE SEQUENCE [LARGE SCALE GENOMIC DNA]</scope>
    <source>
        <strain evidence="4 5">RB68</strain>
    </source>
</reference>
<feature type="transmembrane region" description="Helical" evidence="1">
    <location>
        <begin position="27"/>
        <end position="47"/>
    </location>
</feature>
<dbReference type="PANTHER" id="PTHR43194:SF5">
    <property type="entry name" value="PIMELOYL-[ACYL-CARRIER PROTEIN] METHYL ESTER ESTERASE"/>
    <property type="match status" value="1"/>
</dbReference>
<dbReference type="Pfam" id="PF08386">
    <property type="entry name" value="Abhydrolase_4"/>
    <property type="match status" value="1"/>
</dbReference>
<keyword evidence="1" id="KW-0472">Membrane</keyword>
<proteinExistence type="predicted"/>
<dbReference type="InterPro" id="IPR029058">
    <property type="entry name" value="AB_hydrolase_fold"/>
</dbReference>
<dbReference type="InterPro" id="IPR013595">
    <property type="entry name" value="Pept_S33_TAP-like_C"/>
</dbReference>
<evidence type="ECO:0000256" key="1">
    <source>
        <dbReference type="SAM" id="Phobius"/>
    </source>
</evidence>
<dbReference type="OrthoDB" id="27092at2"/>
<organism evidence="4 5">
    <name type="scientific">Actinomadura macrotermitis</name>
    <dbReference type="NCBI Taxonomy" id="2585200"/>
    <lineage>
        <taxon>Bacteria</taxon>
        <taxon>Bacillati</taxon>
        <taxon>Actinomycetota</taxon>
        <taxon>Actinomycetes</taxon>
        <taxon>Streptosporangiales</taxon>
        <taxon>Thermomonosporaceae</taxon>
        <taxon>Actinomadura</taxon>
    </lineage>
</organism>
<dbReference type="EC" id="3.5.1.-" evidence="4"/>
<gene>
    <name evidence="4" type="primary">rutD_1</name>
    <name evidence="4" type="ORF">ACRB68_28760</name>
</gene>
<dbReference type="RefSeq" id="WP_153532977.1">
    <property type="nucleotide sequence ID" value="NZ_WEGH01000002.1"/>
</dbReference>
<keyword evidence="1" id="KW-0812">Transmembrane</keyword>
<evidence type="ECO:0000259" key="3">
    <source>
        <dbReference type="Pfam" id="PF08386"/>
    </source>
</evidence>
<dbReference type="InterPro" id="IPR050228">
    <property type="entry name" value="Carboxylesterase_BioH"/>
</dbReference>
<name>A0A7K0BVU8_9ACTN</name>
<accession>A0A7K0BVU8</accession>
<dbReference type="GO" id="GO:0016787">
    <property type="term" value="F:hydrolase activity"/>
    <property type="evidence" value="ECO:0007669"/>
    <property type="project" value="UniProtKB-KW"/>
</dbReference>